<reference evidence="1 2" key="1">
    <citation type="submission" date="2013-12" db="EMBL/GenBank/DDBJ databases">
        <title>Draft genome of the parsitic nematode Ancylostoma duodenale.</title>
        <authorList>
            <person name="Mitreva M."/>
        </authorList>
    </citation>
    <scope>NUCLEOTIDE SEQUENCE [LARGE SCALE GENOMIC DNA]</scope>
    <source>
        <strain evidence="1 2">Zhejiang</strain>
    </source>
</reference>
<accession>A0A0C2H090</accession>
<proteinExistence type="predicted"/>
<dbReference type="OrthoDB" id="5915086at2759"/>
<evidence type="ECO:0000313" key="1">
    <source>
        <dbReference type="EMBL" id="KIH64919.1"/>
    </source>
</evidence>
<evidence type="ECO:0000313" key="2">
    <source>
        <dbReference type="Proteomes" id="UP000054047"/>
    </source>
</evidence>
<organism evidence="1 2">
    <name type="scientific">Ancylostoma duodenale</name>
    <dbReference type="NCBI Taxonomy" id="51022"/>
    <lineage>
        <taxon>Eukaryota</taxon>
        <taxon>Metazoa</taxon>
        <taxon>Ecdysozoa</taxon>
        <taxon>Nematoda</taxon>
        <taxon>Chromadorea</taxon>
        <taxon>Rhabditida</taxon>
        <taxon>Rhabditina</taxon>
        <taxon>Rhabditomorpha</taxon>
        <taxon>Strongyloidea</taxon>
        <taxon>Ancylostomatidae</taxon>
        <taxon>Ancylostomatinae</taxon>
        <taxon>Ancylostoma</taxon>
    </lineage>
</organism>
<dbReference type="EMBL" id="KN727804">
    <property type="protein sequence ID" value="KIH64919.1"/>
    <property type="molecule type" value="Genomic_DNA"/>
</dbReference>
<name>A0A0C2H090_9BILA</name>
<sequence length="127" mass="14324">MGTLHIRDDCLDMSTETVHKSFEHFYPTINIFGPESIALKSLVADNSCGPLRPQFPRPAATAHYIYPIAGRLVLVDMDDRILLTGELRHIKESGATRATVQAVEWRYQAPVTILLANILRYMDQDVN</sequence>
<dbReference type="Proteomes" id="UP000054047">
    <property type="component" value="Unassembled WGS sequence"/>
</dbReference>
<gene>
    <name evidence="1" type="ORF">ANCDUO_04761</name>
</gene>
<protein>
    <submittedName>
        <fullName evidence="1">Uncharacterized protein</fullName>
    </submittedName>
</protein>
<dbReference type="AlphaFoldDB" id="A0A0C2H090"/>
<keyword evidence="2" id="KW-1185">Reference proteome</keyword>